<evidence type="ECO:0000313" key="2">
    <source>
        <dbReference type="EMBL" id="PWW73856.1"/>
    </source>
</evidence>
<feature type="region of interest" description="Disordered" evidence="1">
    <location>
        <begin position="160"/>
        <end position="188"/>
    </location>
</feature>
<feature type="compositionally biased region" description="Polar residues" evidence="1">
    <location>
        <begin position="173"/>
        <end position="188"/>
    </location>
</feature>
<sequence>MPLSKIKQLAMDAGRVSIDPPPGGLVGETVSEAPATACVLAESDIAHLHPVRDAMDLDPPLPAADGTQNRDLPINEGGALNQANADRTAGLMDERTKHEAEILFKAFLEVENSVGTSSRVVSPLARPAPGPTVADPQLVATVREGSKSGTKHTFREVLQASTRPPRYPGTRALSRQLQSTKTSRTGDS</sequence>
<evidence type="ECO:0000313" key="3">
    <source>
        <dbReference type="Proteomes" id="UP000246991"/>
    </source>
</evidence>
<keyword evidence="3" id="KW-1185">Reference proteome</keyword>
<proteinExistence type="predicted"/>
<protein>
    <submittedName>
        <fullName evidence="2">Uncharacterized protein</fullName>
    </submittedName>
</protein>
<accession>A0A317SK32</accession>
<comment type="caution">
    <text evidence="2">The sequence shown here is derived from an EMBL/GenBank/DDBJ whole genome shotgun (WGS) entry which is preliminary data.</text>
</comment>
<feature type="region of interest" description="Disordered" evidence="1">
    <location>
        <begin position="56"/>
        <end position="91"/>
    </location>
</feature>
<dbReference type="AlphaFoldDB" id="A0A317SK32"/>
<reference evidence="2 3" key="1">
    <citation type="submission" date="2018-03" db="EMBL/GenBank/DDBJ databases">
        <title>Genomes of Pezizomycetes fungi and the evolution of truffles.</title>
        <authorList>
            <person name="Murat C."/>
            <person name="Payen T."/>
            <person name="Noel B."/>
            <person name="Kuo A."/>
            <person name="Martin F.M."/>
        </authorList>
    </citation>
    <scope>NUCLEOTIDE SEQUENCE [LARGE SCALE GENOMIC DNA]</scope>
    <source>
        <strain evidence="2">091103-1</strain>
    </source>
</reference>
<dbReference type="STRING" id="42249.A0A317SK32"/>
<dbReference type="Proteomes" id="UP000246991">
    <property type="component" value="Unassembled WGS sequence"/>
</dbReference>
<organism evidence="2 3">
    <name type="scientific">Tuber magnatum</name>
    <name type="common">white Piedmont truffle</name>
    <dbReference type="NCBI Taxonomy" id="42249"/>
    <lineage>
        <taxon>Eukaryota</taxon>
        <taxon>Fungi</taxon>
        <taxon>Dikarya</taxon>
        <taxon>Ascomycota</taxon>
        <taxon>Pezizomycotina</taxon>
        <taxon>Pezizomycetes</taxon>
        <taxon>Pezizales</taxon>
        <taxon>Tuberaceae</taxon>
        <taxon>Tuber</taxon>
    </lineage>
</organism>
<evidence type="ECO:0000256" key="1">
    <source>
        <dbReference type="SAM" id="MobiDB-lite"/>
    </source>
</evidence>
<gene>
    <name evidence="2" type="ORF">C7212DRAFT_365486</name>
</gene>
<name>A0A317SK32_9PEZI</name>
<dbReference type="EMBL" id="PYWC01000072">
    <property type="protein sequence ID" value="PWW73856.1"/>
    <property type="molecule type" value="Genomic_DNA"/>
</dbReference>